<dbReference type="Proteomes" id="UP000700334">
    <property type="component" value="Unassembled WGS sequence"/>
</dbReference>
<dbReference type="GO" id="GO:0003735">
    <property type="term" value="F:structural constituent of ribosome"/>
    <property type="evidence" value="ECO:0007669"/>
    <property type="project" value="InterPro"/>
</dbReference>
<dbReference type="InterPro" id="IPR012678">
    <property type="entry name" value="Ribosomal_uL23/eL15/eS24_sf"/>
</dbReference>
<feature type="non-terminal residue" evidence="7">
    <location>
        <position position="1"/>
    </location>
</feature>
<proteinExistence type="inferred from homology"/>
<accession>A0A8J5ZUB6</accession>
<dbReference type="SMART" id="SM01384">
    <property type="entry name" value="Ribosomal_L15e"/>
    <property type="match status" value="1"/>
</dbReference>
<evidence type="ECO:0000256" key="5">
    <source>
        <dbReference type="ARBA" id="ARBA00046623"/>
    </source>
</evidence>
<comment type="subunit">
    <text evidence="5">Component of the large ribosomal subunit. Interacts with IFIT1 (via TPR repeats 1-4).</text>
</comment>
<gene>
    <name evidence="7" type="ORF">J0S82_003424</name>
</gene>
<comment type="function">
    <text evidence="4">Component of the large ribosomal subunit. The ribosome is a large ribonucleoprotein complex responsible for the synthesis of proteins in the cell.</text>
</comment>
<evidence type="ECO:0000256" key="4">
    <source>
        <dbReference type="ARBA" id="ARBA00034092"/>
    </source>
</evidence>
<dbReference type="PANTHER" id="PTHR11847">
    <property type="entry name" value="RIBOSOMAL PROTEIN L15"/>
    <property type="match status" value="1"/>
</dbReference>
<evidence type="ECO:0000256" key="6">
    <source>
        <dbReference type="RuleBase" id="RU000663"/>
    </source>
</evidence>
<dbReference type="GO" id="GO:0003723">
    <property type="term" value="F:RNA binding"/>
    <property type="evidence" value="ECO:0007669"/>
    <property type="project" value="TreeGrafter"/>
</dbReference>
<dbReference type="GO" id="GO:0022625">
    <property type="term" value="C:cytosolic large ribosomal subunit"/>
    <property type="evidence" value="ECO:0007669"/>
    <property type="project" value="TreeGrafter"/>
</dbReference>
<dbReference type="Pfam" id="PF00827">
    <property type="entry name" value="Ribosomal_L15e"/>
    <property type="match status" value="1"/>
</dbReference>
<comment type="similarity">
    <text evidence="1 6">Belongs to the eukaryotic ribosomal protein eL15 family.</text>
</comment>
<organism evidence="7 8">
    <name type="scientific">Galemys pyrenaicus</name>
    <name type="common">Iberian desman</name>
    <name type="synonym">Pyrenean desman</name>
    <dbReference type="NCBI Taxonomy" id="202257"/>
    <lineage>
        <taxon>Eukaryota</taxon>
        <taxon>Metazoa</taxon>
        <taxon>Chordata</taxon>
        <taxon>Craniata</taxon>
        <taxon>Vertebrata</taxon>
        <taxon>Euteleostomi</taxon>
        <taxon>Mammalia</taxon>
        <taxon>Eutheria</taxon>
        <taxon>Laurasiatheria</taxon>
        <taxon>Eulipotyphla</taxon>
        <taxon>Talpidae</taxon>
        <taxon>Galemys</taxon>
    </lineage>
</organism>
<sequence>YAAGSTQVSVLHRPSHLTWLRYKAKQGLDLCAPWWLQSPVPKVQPMASLCIMMLIRWSLLEAFNLLLWGCHCGTLRGLNSYWFSEESTHKLFEVFFTDPFHKAIRRNPGTTKPLHKHREMWGLIFAGGKGP</sequence>
<keyword evidence="2 6" id="KW-0689">Ribosomal protein</keyword>
<dbReference type="PANTHER" id="PTHR11847:SF4">
    <property type="entry name" value="LARGE RIBOSOMAL SUBUNIT PROTEIN EL15"/>
    <property type="match status" value="1"/>
</dbReference>
<evidence type="ECO:0000256" key="1">
    <source>
        <dbReference type="ARBA" id="ARBA00006857"/>
    </source>
</evidence>
<keyword evidence="8" id="KW-1185">Reference proteome</keyword>
<evidence type="ECO:0000256" key="3">
    <source>
        <dbReference type="ARBA" id="ARBA00023274"/>
    </source>
</evidence>
<dbReference type="InterPro" id="IPR024794">
    <property type="entry name" value="Rbsml_eL15_core_dom_sf"/>
</dbReference>
<keyword evidence="3 6" id="KW-0687">Ribonucleoprotein</keyword>
<dbReference type="Gene3D" id="3.40.1120.10">
    <property type="entry name" value="Ribosomal protein l15e"/>
    <property type="match status" value="1"/>
</dbReference>
<dbReference type="SUPFAM" id="SSF54189">
    <property type="entry name" value="Ribosomal proteins S24e, L23 and L15e"/>
    <property type="match status" value="1"/>
</dbReference>
<protein>
    <recommendedName>
        <fullName evidence="6">Ribosomal protein L15</fullName>
    </recommendedName>
</protein>
<reference evidence="7" key="1">
    <citation type="journal article" date="2021" name="Evol. Appl.">
        <title>The genome of the Pyrenean desman and the effects of bottlenecks and inbreeding on the genomic landscape of an endangered species.</title>
        <authorList>
            <person name="Escoda L."/>
            <person name="Castresana J."/>
        </authorList>
    </citation>
    <scope>NUCLEOTIDE SEQUENCE</scope>
    <source>
        <strain evidence="7">IBE-C5619</strain>
    </source>
</reference>
<feature type="non-terminal residue" evidence="7">
    <location>
        <position position="131"/>
    </location>
</feature>
<dbReference type="GO" id="GO:0002181">
    <property type="term" value="P:cytoplasmic translation"/>
    <property type="evidence" value="ECO:0007669"/>
    <property type="project" value="TreeGrafter"/>
</dbReference>
<dbReference type="AlphaFoldDB" id="A0A8J5ZUB6"/>
<comment type="caution">
    <text evidence="7">The sequence shown here is derived from an EMBL/GenBank/DDBJ whole genome shotgun (WGS) entry which is preliminary data.</text>
</comment>
<name>A0A8J5ZUB6_GALPY</name>
<evidence type="ECO:0000256" key="2">
    <source>
        <dbReference type="ARBA" id="ARBA00022980"/>
    </source>
</evidence>
<evidence type="ECO:0000313" key="8">
    <source>
        <dbReference type="Proteomes" id="UP000700334"/>
    </source>
</evidence>
<dbReference type="InterPro" id="IPR000439">
    <property type="entry name" value="Ribosomal_eL15"/>
</dbReference>
<dbReference type="EMBL" id="JAGFMF010011883">
    <property type="protein sequence ID" value="KAG8510258.1"/>
    <property type="molecule type" value="Genomic_DNA"/>
</dbReference>
<evidence type="ECO:0000313" key="7">
    <source>
        <dbReference type="EMBL" id="KAG8510258.1"/>
    </source>
</evidence>